<reference evidence="1 2" key="1">
    <citation type="submission" date="2024-02" db="EMBL/GenBank/DDBJ databases">
        <authorList>
            <person name="Chen Y."/>
            <person name="Shah S."/>
            <person name="Dougan E. K."/>
            <person name="Thang M."/>
            <person name="Chan C."/>
        </authorList>
    </citation>
    <scope>NUCLEOTIDE SEQUENCE [LARGE SCALE GENOMIC DNA]</scope>
</reference>
<evidence type="ECO:0000313" key="2">
    <source>
        <dbReference type="Proteomes" id="UP001642484"/>
    </source>
</evidence>
<feature type="non-terminal residue" evidence="1">
    <location>
        <position position="1"/>
    </location>
</feature>
<name>A0ABP0MVV0_9DINO</name>
<proteinExistence type="predicted"/>
<comment type="caution">
    <text evidence="1">The sequence shown here is derived from an EMBL/GenBank/DDBJ whole genome shotgun (WGS) entry which is preliminary data.</text>
</comment>
<dbReference type="EMBL" id="CAXAMN010020102">
    <property type="protein sequence ID" value="CAK9055647.1"/>
    <property type="molecule type" value="Genomic_DNA"/>
</dbReference>
<dbReference type="Proteomes" id="UP001642484">
    <property type="component" value="Unassembled WGS sequence"/>
</dbReference>
<accession>A0ABP0MVV0</accession>
<gene>
    <name evidence="1" type="ORF">CCMP2556_LOCUS27655</name>
</gene>
<evidence type="ECO:0000313" key="1">
    <source>
        <dbReference type="EMBL" id="CAK9055647.1"/>
    </source>
</evidence>
<organism evidence="1 2">
    <name type="scientific">Durusdinium trenchii</name>
    <dbReference type="NCBI Taxonomy" id="1381693"/>
    <lineage>
        <taxon>Eukaryota</taxon>
        <taxon>Sar</taxon>
        <taxon>Alveolata</taxon>
        <taxon>Dinophyceae</taxon>
        <taxon>Suessiales</taxon>
        <taxon>Symbiodiniaceae</taxon>
        <taxon>Durusdinium</taxon>
    </lineage>
</organism>
<protein>
    <submittedName>
        <fullName evidence="1">Uncharacterized protein</fullName>
    </submittedName>
</protein>
<sequence length="136" mass="16161">LERRKEAWDFARELRALRESTARGRTEELQALRRNNEEVERCVLRRQMDESAALQDFLGGLHEEMGRSLERLNTECARRWTSLEERVAKTEEGLQPLEVSVARQVSEAFASFERSLRRRPWRRRPQRRPSRGGRTL</sequence>
<keyword evidence="2" id="KW-1185">Reference proteome</keyword>